<sequence>VTLRKRIKALKGVELRPKPLLDGHDLIRLGAVPGPGLGQLAEEMYIAQLEGKLQRKEQAKQWTQKWLKKHRTIEK</sequence>
<feature type="non-terminal residue" evidence="1">
    <location>
        <position position="1"/>
    </location>
</feature>
<dbReference type="SUPFAM" id="SSF81891">
    <property type="entry name" value="Poly A polymerase C-terminal region-like"/>
    <property type="match status" value="1"/>
</dbReference>
<gene>
    <name evidence="1" type="ORF">S01H1_34594</name>
</gene>
<organism evidence="1">
    <name type="scientific">marine sediment metagenome</name>
    <dbReference type="NCBI Taxonomy" id="412755"/>
    <lineage>
        <taxon>unclassified sequences</taxon>
        <taxon>metagenomes</taxon>
        <taxon>ecological metagenomes</taxon>
    </lineage>
</organism>
<name>X0V087_9ZZZZ</name>
<protein>
    <recommendedName>
        <fullName evidence="2">CCA-adding enzyme C-terminal domain-containing protein</fullName>
    </recommendedName>
</protein>
<reference evidence="1" key="1">
    <citation type="journal article" date="2014" name="Front. Microbiol.">
        <title>High frequency of phylogenetically diverse reductive dehalogenase-homologous genes in deep subseafloor sedimentary metagenomes.</title>
        <authorList>
            <person name="Kawai M."/>
            <person name="Futagami T."/>
            <person name="Toyoda A."/>
            <person name="Takaki Y."/>
            <person name="Nishi S."/>
            <person name="Hori S."/>
            <person name="Arai W."/>
            <person name="Tsubouchi T."/>
            <person name="Morono Y."/>
            <person name="Uchiyama I."/>
            <person name="Ito T."/>
            <person name="Fujiyama A."/>
            <person name="Inagaki F."/>
            <person name="Takami H."/>
        </authorList>
    </citation>
    <scope>NUCLEOTIDE SEQUENCE</scope>
    <source>
        <strain evidence="1">Expedition CK06-06</strain>
    </source>
</reference>
<evidence type="ECO:0008006" key="2">
    <source>
        <dbReference type="Google" id="ProtNLM"/>
    </source>
</evidence>
<accession>X0V087</accession>
<dbReference type="AlphaFoldDB" id="X0V087"/>
<proteinExistence type="predicted"/>
<dbReference type="Gene3D" id="1.10.3090.10">
    <property type="entry name" value="cca-adding enzyme, domain 2"/>
    <property type="match status" value="1"/>
</dbReference>
<evidence type="ECO:0000313" key="1">
    <source>
        <dbReference type="EMBL" id="GAG04867.1"/>
    </source>
</evidence>
<comment type="caution">
    <text evidence="1">The sequence shown here is derived from an EMBL/GenBank/DDBJ whole genome shotgun (WGS) entry which is preliminary data.</text>
</comment>
<dbReference type="EMBL" id="BARS01021546">
    <property type="protein sequence ID" value="GAG04867.1"/>
    <property type="molecule type" value="Genomic_DNA"/>
</dbReference>